<evidence type="ECO:0000259" key="5">
    <source>
        <dbReference type="PROSITE" id="PS51078"/>
    </source>
</evidence>
<dbReference type="Proteomes" id="UP001500902">
    <property type="component" value="Unassembled WGS sequence"/>
</dbReference>
<sequence>MVRTNASGLRRDLELLDVLATYGGTGGGVGVVRVAELVGREKTQVSRALASLAEEGLVERDPDTLGYRLGWRLYALAARTSETRLVAIAGPYLRRLVAQIHETVHLCVLRGGDVLTLLSESPSHAFRGVGWEGISVAVPATSAGRVLISDWEPDAVRDWFTPERLAAAGALRLGGTEALLEELARIRIRGYATVDEEFEVGVVGCSAPVRDFRGRVVAALNIAAPKGRLGDKLDLAGRITAKIADELTARLSSPPAQPTQERGR</sequence>
<dbReference type="InterPro" id="IPR005471">
    <property type="entry name" value="Tscrpt_reg_IclR_N"/>
</dbReference>
<keyword evidence="7" id="KW-1185">Reference proteome</keyword>
<feature type="domain" description="HTH iclR-type" evidence="4">
    <location>
        <begin position="6"/>
        <end position="71"/>
    </location>
</feature>
<protein>
    <submittedName>
        <fullName evidence="6">IclR family transcriptional regulator</fullName>
    </submittedName>
</protein>
<dbReference type="PROSITE" id="PS51078">
    <property type="entry name" value="ICLR_ED"/>
    <property type="match status" value="1"/>
</dbReference>
<evidence type="ECO:0000256" key="3">
    <source>
        <dbReference type="ARBA" id="ARBA00023163"/>
    </source>
</evidence>
<dbReference type="InterPro" id="IPR036390">
    <property type="entry name" value="WH_DNA-bd_sf"/>
</dbReference>
<evidence type="ECO:0000313" key="6">
    <source>
        <dbReference type="EMBL" id="GAA3679754.1"/>
    </source>
</evidence>
<keyword evidence="2" id="KW-0238">DNA-binding</keyword>
<evidence type="ECO:0000259" key="4">
    <source>
        <dbReference type="PROSITE" id="PS51077"/>
    </source>
</evidence>
<organism evidence="6 7">
    <name type="scientific">Nonomuraea antimicrobica</name>
    <dbReference type="NCBI Taxonomy" id="561173"/>
    <lineage>
        <taxon>Bacteria</taxon>
        <taxon>Bacillati</taxon>
        <taxon>Actinomycetota</taxon>
        <taxon>Actinomycetes</taxon>
        <taxon>Streptosporangiales</taxon>
        <taxon>Streptosporangiaceae</taxon>
        <taxon>Nonomuraea</taxon>
    </lineage>
</organism>
<dbReference type="InterPro" id="IPR014757">
    <property type="entry name" value="Tscrpt_reg_IclR_C"/>
</dbReference>
<dbReference type="Gene3D" id="1.10.10.10">
    <property type="entry name" value="Winged helix-like DNA-binding domain superfamily/Winged helix DNA-binding domain"/>
    <property type="match status" value="1"/>
</dbReference>
<dbReference type="PROSITE" id="PS51077">
    <property type="entry name" value="HTH_ICLR"/>
    <property type="match status" value="1"/>
</dbReference>
<evidence type="ECO:0000313" key="7">
    <source>
        <dbReference type="Proteomes" id="UP001500902"/>
    </source>
</evidence>
<dbReference type="Pfam" id="PF09339">
    <property type="entry name" value="HTH_IclR"/>
    <property type="match status" value="1"/>
</dbReference>
<feature type="domain" description="IclR-ED" evidence="5">
    <location>
        <begin position="72"/>
        <end position="264"/>
    </location>
</feature>
<keyword evidence="3" id="KW-0804">Transcription</keyword>
<dbReference type="Pfam" id="PF01614">
    <property type="entry name" value="IclR_C"/>
    <property type="match status" value="1"/>
</dbReference>
<dbReference type="PANTHER" id="PTHR30136:SF24">
    <property type="entry name" value="HTH-TYPE TRANSCRIPTIONAL REPRESSOR ALLR"/>
    <property type="match status" value="1"/>
</dbReference>
<dbReference type="InterPro" id="IPR050707">
    <property type="entry name" value="HTH_MetabolicPath_Reg"/>
</dbReference>
<dbReference type="SMART" id="SM00346">
    <property type="entry name" value="HTH_ICLR"/>
    <property type="match status" value="1"/>
</dbReference>
<dbReference type="SUPFAM" id="SSF55781">
    <property type="entry name" value="GAF domain-like"/>
    <property type="match status" value="1"/>
</dbReference>
<dbReference type="PANTHER" id="PTHR30136">
    <property type="entry name" value="HELIX-TURN-HELIX TRANSCRIPTIONAL REGULATOR, ICLR FAMILY"/>
    <property type="match status" value="1"/>
</dbReference>
<evidence type="ECO:0000256" key="1">
    <source>
        <dbReference type="ARBA" id="ARBA00023015"/>
    </source>
</evidence>
<accession>A0ABP7C8E8</accession>
<dbReference type="EMBL" id="BAAAZP010000092">
    <property type="protein sequence ID" value="GAA3679754.1"/>
    <property type="molecule type" value="Genomic_DNA"/>
</dbReference>
<reference evidence="7" key="1">
    <citation type="journal article" date="2019" name="Int. J. Syst. Evol. Microbiol.">
        <title>The Global Catalogue of Microorganisms (GCM) 10K type strain sequencing project: providing services to taxonomists for standard genome sequencing and annotation.</title>
        <authorList>
            <consortium name="The Broad Institute Genomics Platform"/>
            <consortium name="The Broad Institute Genome Sequencing Center for Infectious Disease"/>
            <person name="Wu L."/>
            <person name="Ma J."/>
        </authorList>
    </citation>
    <scope>NUCLEOTIDE SEQUENCE [LARGE SCALE GENOMIC DNA]</scope>
    <source>
        <strain evidence="7">JCM 16904</strain>
    </source>
</reference>
<keyword evidence="1" id="KW-0805">Transcription regulation</keyword>
<name>A0ABP7C8E8_9ACTN</name>
<dbReference type="SUPFAM" id="SSF46785">
    <property type="entry name" value="Winged helix' DNA-binding domain"/>
    <property type="match status" value="1"/>
</dbReference>
<dbReference type="Gene3D" id="3.30.450.40">
    <property type="match status" value="1"/>
</dbReference>
<dbReference type="InterPro" id="IPR036388">
    <property type="entry name" value="WH-like_DNA-bd_sf"/>
</dbReference>
<dbReference type="InterPro" id="IPR029016">
    <property type="entry name" value="GAF-like_dom_sf"/>
</dbReference>
<evidence type="ECO:0000256" key="2">
    <source>
        <dbReference type="ARBA" id="ARBA00023125"/>
    </source>
</evidence>
<dbReference type="RefSeq" id="WP_344882659.1">
    <property type="nucleotide sequence ID" value="NZ_BAAAZP010000092.1"/>
</dbReference>
<gene>
    <name evidence="6" type="ORF">GCM10022224_049920</name>
</gene>
<comment type="caution">
    <text evidence="6">The sequence shown here is derived from an EMBL/GenBank/DDBJ whole genome shotgun (WGS) entry which is preliminary data.</text>
</comment>
<proteinExistence type="predicted"/>